<dbReference type="STRING" id="305900.GV64_14205"/>
<dbReference type="EMBL" id="JOJP01000001">
    <property type="protein sequence ID" value="KEI71739.1"/>
    <property type="molecule type" value="Genomic_DNA"/>
</dbReference>
<evidence type="ECO:0000313" key="7">
    <source>
        <dbReference type="Proteomes" id="UP000027997"/>
    </source>
</evidence>
<feature type="DNA-binding region" description="H-T-H motif" evidence="4">
    <location>
        <begin position="36"/>
        <end position="55"/>
    </location>
</feature>
<dbReference type="PANTHER" id="PTHR30055:SF234">
    <property type="entry name" value="HTH-TYPE TRANSCRIPTIONAL REGULATOR BETI"/>
    <property type="match status" value="1"/>
</dbReference>
<keyword evidence="1" id="KW-0805">Transcription regulation</keyword>
<evidence type="ECO:0000256" key="3">
    <source>
        <dbReference type="ARBA" id="ARBA00023163"/>
    </source>
</evidence>
<dbReference type="Gene3D" id="1.10.357.10">
    <property type="entry name" value="Tetracycline Repressor, domain 2"/>
    <property type="match status" value="1"/>
</dbReference>
<evidence type="ECO:0000259" key="5">
    <source>
        <dbReference type="PROSITE" id="PS50977"/>
    </source>
</evidence>
<keyword evidence="2 4" id="KW-0238">DNA-binding</keyword>
<dbReference type="InterPro" id="IPR001647">
    <property type="entry name" value="HTH_TetR"/>
</dbReference>
<keyword evidence="3" id="KW-0804">Transcription</keyword>
<proteinExistence type="predicted"/>
<dbReference type="PANTHER" id="PTHR30055">
    <property type="entry name" value="HTH-TYPE TRANSCRIPTIONAL REGULATOR RUTR"/>
    <property type="match status" value="1"/>
</dbReference>
<evidence type="ECO:0000313" key="6">
    <source>
        <dbReference type="EMBL" id="KEI71739.1"/>
    </source>
</evidence>
<dbReference type="Pfam" id="PF21351">
    <property type="entry name" value="TetR_C_41"/>
    <property type="match status" value="1"/>
</dbReference>
<dbReference type="InterPro" id="IPR023772">
    <property type="entry name" value="DNA-bd_HTH_TetR-type_CS"/>
</dbReference>
<dbReference type="SUPFAM" id="SSF46689">
    <property type="entry name" value="Homeodomain-like"/>
    <property type="match status" value="1"/>
</dbReference>
<evidence type="ECO:0000256" key="1">
    <source>
        <dbReference type="ARBA" id="ARBA00023015"/>
    </source>
</evidence>
<evidence type="ECO:0000256" key="2">
    <source>
        <dbReference type="ARBA" id="ARBA00023125"/>
    </source>
</evidence>
<dbReference type="GO" id="GO:0003700">
    <property type="term" value="F:DNA-binding transcription factor activity"/>
    <property type="evidence" value="ECO:0007669"/>
    <property type="project" value="TreeGrafter"/>
</dbReference>
<dbReference type="PRINTS" id="PR00455">
    <property type="entry name" value="HTHTETR"/>
</dbReference>
<keyword evidence="7" id="KW-1185">Reference proteome</keyword>
<dbReference type="GO" id="GO:0000976">
    <property type="term" value="F:transcription cis-regulatory region binding"/>
    <property type="evidence" value="ECO:0007669"/>
    <property type="project" value="TreeGrafter"/>
</dbReference>
<dbReference type="PROSITE" id="PS01081">
    <property type="entry name" value="HTH_TETR_1"/>
    <property type="match status" value="1"/>
</dbReference>
<dbReference type="eggNOG" id="COG1309">
    <property type="taxonomic scope" value="Bacteria"/>
</dbReference>
<organism evidence="6 7">
    <name type="scientific">Endozoicomonas elysicola</name>
    <dbReference type="NCBI Taxonomy" id="305900"/>
    <lineage>
        <taxon>Bacteria</taxon>
        <taxon>Pseudomonadati</taxon>
        <taxon>Pseudomonadota</taxon>
        <taxon>Gammaproteobacteria</taxon>
        <taxon>Oceanospirillales</taxon>
        <taxon>Endozoicomonadaceae</taxon>
        <taxon>Endozoicomonas</taxon>
    </lineage>
</organism>
<dbReference type="InterPro" id="IPR049484">
    <property type="entry name" value="Rv0078-like_C"/>
</dbReference>
<dbReference type="PROSITE" id="PS50977">
    <property type="entry name" value="HTH_TETR_2"/>
    <property type="match status" value="1"/>
</dbReference>
<accession>A0A081KC63</accession>
<dbReference type="Pfam" id="PF00440">
    <property type="entry name" value="TetR_N"/>
    <property type="match status" value="1"/>
</dbReference>
<comment type="caution">
    <text evidence="6">The sequence shown here is derived from an EMBL/GenBank/DDBJ whole genome shotgun (WGS) entry which is preliminary data.</text>
</comment>
<reference evidence="6 7" key="1">
    <citation type="submission" date="2014-06" db="EMBL/GenBank/DDBJ databases">
        <title>Whole Genome Sequences of Three Symbiotic Endozoicomonas Bacteria.</title>
        <authorList>
            <person name="Neave M.J."/>
            <person name="Apprill A."/>
            <person name="Voolstra C.R."/>
        </authorList>
    </citation>
    <scope>NUCLEOTIDE SEQUENCE [LARGE SCALE GENOMIC DNA]</scope>
    <source>
        <strain evidence="6 7">DSM 22380</strain>
    </source>
</reference>
<gene>
    <name evidence="6" type="ORF">GV64_14205</name>
</gene>
<name>A0A081KC63_9GAMM</name>
<dbReference type="InterPro" id="IPR050109">
    <property type="entry name" value="HTH-type_TetR-like_transc_reg"/>
</dbReference>
<evidence type="ECO:0000256" key="4">
    <source>
        <dbReference type="PROSITE-ProRule" id="PRU00335"/>
    </source>
</evidence>
<dbReference type="AlphaFoldDB" id="A0A081KC63"/>
<protein>
    <submittedName>
        <fullName evidence="6">TetR family transcriptional regulator</fullName>
    </submittedName>
</protein>
<feature type="domain" description="HTH tetR-type" evidence="5">
    <location>
        <begin position="13"/>
        <end position="73"/>
    </location>
</feature>
<dbReference type="Proteomes" id="UP000027997">
    <property type="component" value="Unassembled WGS sequence"/>
</dbReference>
<dbReference type="InterPro" id="IPR009057">
    <property type="entry name" value="Homeodomain-like_sf"/>
</dbReference>
<sequence length="190" mass="21415">MVEKRKTQAERRAETRQQVLDSACHLFGKNGYNNTSLEEIASNCGLTTRPVYHYFGNKLALFQAVNDVMVSRILDIQHQPRSGDKTSRFMAIWEAFLNLCDDPGFRQVVLIDSPTILGRERWKNSPVTARAESLLLNHQQGSDGLFRQKLLSRMAIAAMAEAALMIAEAEDIQQAKQEAREVVNLAINLL</sequence>